<dbReference type="SUPFAM" id="SSF52980">
    <property type="entry name" value="Restriction endonuclease-like"/>
    <property type="match status" value="1"/>
</dbReference>
<dbReference type="PANTHER" id="PTHR34039:SF1">
    <property type="entry name" value="UPF0102 PROTEIN YRAN"/>
    <property type="match status" value="1"/>
</dbReference>
<reference evidence="3 4" key="1">
    <citation type="submission" date="2019-07" db="EMBL/GenBank/DDBJ databases">
        <title>Complete Genome Sequence of Leptotrichia goodfellowii Strain JCM 16774.</title>
        <authorList>
            <person name="Watanabe S."/>
            <person name="Cui L."/>
        </authorList>
    </citation>
    <scope>NUCLEOTIDE SEQUENCE [LARGE SCALE GENOMIC DNA]</scope>
    <source>
        <strain evidence="3 4">JCM16774</strain>
    </source>
</reference>
<dbReference type="InterPro" id="IPR003509">
    <property type="entry name" value="UPF0102_YraN-like"/>
</dbReference>
<proteinExistence type="inferred from homology"/>
<comment type="similarity">
    <text evidence="1 2">Belongs to the UPF0102 family.</text>
</comment>
<dbReference type="STRING" id="714315.GCA_000516535_01189"/>
<dbReference type="NCBIfam" id="TIGR00252">
    <property type="entry name" value="YraN family protein"/>
    <property type="match status" value="1"/>
</dbReference>
<dbReference type="PANTHER" id="PTHR34039">
    <property type="entry name" value="UPF0102 PROTEIN YRAN"/>
    <property type="match status" value="1"/>
</dbReference>
<name>A0A510JAZ1_9FUSO</name>
<dbReference type="NCBIfam" id="NF009150">
    <property type="entry name" value="PRK12497.1-3"/>
    <property type="match status" value="1"/>
</dbReference>
<accession>A0A510JAZ1</accession>
<dbReference type="HAMAP" id="MF_00048">
    <property type="entry name" value="UPF0102"/>
    <property type="match status" value="1"/>
</dbReference>
<dbReference type="InterPro" id="IPR011335">
    <property type="entry name" value="Restrct_endonuc-II-like"/>
</dbReference>
<evidence type="ECO:0000313" key="3">
    <source>
        <dbReference type="EMBL" id="BBM36256.1"/>
    </source>
</evidence>
<dbReference type="OrthoDB" id="9802516at2"/>
<protein>
    <recommendedName>
        <fullName evidence="2">UPF0102 protein JCM16774_1188</fullName>
    </recommendedName>
</protein>
<dbReference type="Gene3D" id="3.40.1350.10">
    <property type="match status" value="1"/>
</dbReference>
<evidence type="ECO:0000256" key="1">
    <source>
        <dbReference type="ARBA" id="ARBA00006738"/>
    </source>
</evidence>
<evidence type="ECO:0000256" key="2">
    <source>
        <dbReference type="HAMAP-Rule" id="MF_00048"/>
    </source>
</evidence>
<dbReference type="AlphaFoldDB" id="A0A510JAZ1"/>
<dbReference type="Proteomes" id="UP000321606">
    <property type="component" value="Chromosome"/>
</dbReference>
<dbReference type="Pfam" id="PF02021">
    <property type="entry name" value="UPF0102"/>
    <property type="match status" value="1"/>
</dbReference>
<evidence type="ECO:0000313" key="4">
    <source>
        <dbReference type="Proteomes" id="UP000321606"/>
    </source>
</evidence>
<dbReference type="EMBL" id="AP019822">
    <property type="protein sequence ID" value="BBM36256.1"/>
    <property type="molecule type" value="Genomic_DNA"/>
</dbReference>
<dbReference type="GO" id="GO:0003676">
    <property type="term" value="F:nucleic acid binding"/>
    <property type="evidence" value="ECO:0007669"/>
    <property type="project" value="InterPro"/>
</dbReference>
<gene>
    <name evidence="3" type="ORF">JCM16774_1188</name>
</gene>
<dbReference type="InterPro" id="IPR011856">
    <property type="entry name" value="tRNA_endonuc-like_dom_sf"/>
</dbReference>
<organism evidence="3 4">
    <name type="scientific">Pseudoleptotrichia goodfellowii</name>
    <dbReference type="NCBI Taxonomy" id="157692"/>
    <lineage>
        <taxon>Bacteria</taxon>
        <taxon>Fusobacteriati</taxon>
        <taxon>Fusobacteriota</taxon>
        <taxon>Fusobacteriia</taxon>
        <taxon>Fusobacteriales</taxon>
        <taxon>Leptotrichiaceae</taxon>
        <taxon>Pseudoleptotrichia</taxon>
    </lineage>
</organism>
<sequence length="119" mass="14215">MRKSKREVGFEYEEIAKNYLEERNLLFVESNYYTKYGEIDLIFLEKSSETLVFVEVKYRKNNIYGEAVEAVDKRKQEKIIQSSQIYISKNKWKNGVRYDVIGIIGNKLKNDINWIKNAF</sequence>
<dbReference type="RefSeq" id="WP_026737611.1">
    <property type="nucleotide sequence ID" value="NZ_AP019822.1"/>
</dbReference>
<dbReference type="KEGG" id="lgo:JCM16774_1188"/>